<protein>
    <submittedName>
        <fullName evidence="1">Integrase, catalytic core</fullName>
    </submittedName>
</protein>
<accession>A0AAQ3KFR4</accession>
<organism evidence="1 2">
    <name type="scientific">Canna indica</name>
    <name type="common">Indian-shot</name>
    <dbReference type="NCBI Taxonomy" id="4628"/>
    <lineage>
        <taxon>Eukaryota</taxon>
        <taxon>Viridiplantae</taxon>
        <taxon>Streptophyta</taxon>
        <taxon>Embryophyta</taxon>
        <taxon>Tracheophyta</taxon>
        <taxon>Spermatophyta</taxon>
        <taxon>Magnoliopsida</taxon>
        <taxon>Liliopsida</taxon>
        <taxon>Zingiberales</taxon>
        <taxon>Cannaceae</taxon>
        <taxon>Canna</taxon>
    </lineage>
</organism>
<keyword evidence="2" id="KW-1185">Reference proteome</keyword>
<evidence type="ECO:0000313" key="1">
    <source>
        <dbReference type="EMBL" id="WOL07504.1"/>
    </source>
</evidence>
<dbReference type="Pfam" id="PF14223">
    <property type="entry name" value="Retrotran_gag_2"/>
    <property type="match status" value="1"/>
</dbReference>
<dbReference type="EMBL" id="CP136894">
    <property type="protein sequence ID" value="WOL07504.1"/>
    <property type="molecule type" value="Genomic_DNA"/>
</dbReference>
<evidence type="ECO:0000313" key="2">
    <source>
        <dbReference type="Proteomes" id="UP001327560"/>
    </source>
</evidence>
<proteinExistence type="predicted"/>
<reference evidence="1 2" key="1">
    <citation type="submission" date="2023-10" db="EMBL/GenBank/DDBJ databases">
        <title>Chromosome-scale genome assembly provides insights into flower coloration mechanisms of Canna indica.</title>
        <authorList>
            <person name="Li C."/>
        </authorList>
    </citation>
    <scope>NUCLEOTIDE SEQUENCE [LARGE SCALE GENOMIC DNA]</scope>
    <source>
        <tissue evidence="1">Flower</tissue>
    </source>
</reference>
<gene>
    <name evidence="1" type="ORF">Cni_G16246</name>
</gene>
<dbReference type="AlphaFoldDB" id="A0AAQ3KFR4"/>
<dbReference type="PANTHER" id="PTHR47592:SF31">
    <property type="entry name" value="ZINC FINGER, CCHC-TYPE-RELATED"/>
    <property type="match status" value="1"/>
</dbReference>
<dbReference type="PANTHER" id="PTHR47592">
    <property type="entry name" value="PBF68 PROTEIN"/>
    <property type="match status" value="1"/>
</dbReference>
<dbReference type="Proteomes" id="UP001327560">
    <property type="component" value="Chromosome 5"/>
</dbReference>
<name>A0AAQ3KFR4_9LILI</name>
<sequence>MCRGLILNSVTDNLYDLYSTKDSPKEIWNALETKYQIEKKATDKFLTLNYFDYKMTDDKIVMDQVH</sequence>